<dbReference type="Gene3D" id="3.90.550.10">
    <property type="entry name" value="Spore Coat Polysaccharide Biosynthesis Protein SpsA, Chain A"/>
    <property type="match status" value="1"/>
</dbReference>
<feature type="domain" description="Glycosyltransferase 2-like" evidence="1">
    <location>
        <begin position="7"/>
        <end position="122"/>
    </location>
</feature>
<dbReference type="GO" id="GO:0016740">
    <property type="term" value="F:transferase activity"/>
    <property type="evidence" value="ECO:0007669"/>
    <property type="project" value="UniProtKB-KW"/>
</dbReference>
<evidence type="ECO:0000259" key="1">
    <source>
        <dbReference type="Pfam" id="PF00535"/>
    </source>
</evidence>
<sequence>MSTPAISIILPTFNGEPYIRTSIESCLNQSFQDFELIIVNDCSTDNTKSIIEEYAAKDTTGRIKIINNLFNKKLPLSLNTGFEMAVGKYFTWTSDDNYYAPNALQTLFDAIEADETIDLVYTDYTLIDDKGNIIGQRTFNNVYESFHHWKGCGACFLYKAIVHSRLNGYNPSAFLIEDYDFFVRAFLQFQFKYLQNYRLYYYREHAASLTGTQSDWVNDLSKLFVERQLTALIKKLPKKEAALLYRKFAIYFAVQKNNTRKSNLYMEKLYKISKMDAWKAVIYIPFVKLGHSFSLGFSGLKTLLGLTLKK</sequence>
<name>A0A386HQU9_9BACT</name>
<dbReference type="KEGG" id="ark:D6B99_10900"/>
<evidence type="ECO:0000313" key="3">
    <source>
        <dbReference type="Proteomes" id="UP000266118"/>
    </source>
</evidence>
<dbReference type="SUPFAM" id="SSF53448">
    <property type="entry name" value="Nucleotide-diphospho-sugar transferases"/>
    <property type="match status" value="1"/>
</dbReference>
<dbReference type="InterPro" id="IPR050834">
    <property type="entry name" value="Glycosyltransf_2"/>
</dbReference>
<accession>A0A386HQU9</accession>
<gene>
    <name evidence="2" type="ORF">D6B99_10900</name>
</gene>
<dbReference type="InterPro" id="IPR029044">
    <property type="entry name" value="Nucleotide-diphossugar_trans"/>
</dbReference>
<protein>
    <submittedName>
        <fullName evidence="2">Glycosyltransferase</fullName>
    </submittedName>
</protein>
<dbReference type="PANTHER" id="PTHR43685">
    <property type="entry name" value="GLYCOSYLTRANSFERASE"/>
    <property type="match status" value="1"/>
</dbReference>
<dbReference type="Proteomes" id="UP000266118">
    <property type="component" value="Chromosome"/>
</dbReference>
<evidence type="ECO:0000313" key="2">
    <source>
        <dbReference type="EMBL" id="AYD48052.1"/>
    </source>
</evidence>
<dbReference type="AlphaFoldDB" id="A0A386HQU9"/>
<keyword evidence="2" id="KW-0808">Transferase</keyword>
<proteinExistence type="predicted"/>
<dbReference type="EMBL" id="CP032489">
    <property type="protein sequence ID" value="AYD48052.1"/>
    <property type="molecule type" value="Genomic_DNA"/>
</dbReference>
<keyword evidence="3" id="KW-1185">Reference proteome</keyword>
<reference evidence="2 3" key="1">
    <citation type="submission" date="2018-09" db="EMBL/GenBank/DDBJ databases">
        <title>Arachidicoccus sp. nov., a bacterium isolated from soil.</title>
        <authorList>
            <person name="Weon H.-Y."/>
            <person name="Kwon S.-W."/>
            <person name="Lee S.A."/>
        </authorList>
    </citation>
    <scope>NUCLEOTIDE SEQUENCE [LARGE SCALE GENOMIC DNA]</scope>
    <source>
        <strain evidence="2 3">KIS59-12</strain>
    </source>
</reference>
<dbReference type="Pfam" id="PF00535">
    <property type="entry name" value="Glycos_transf_2"/>
    <property type="match status" value="1"/>
</dbReference>
<organism evidence="2 3">
    <name type="scientific">Arachidicoccus soli</name>
    <dbReference type="NCBI Taxonomy" id="2341117"/>
    <lineage>
        <taxon>Bacteria</taxon>
        <taxon>Pseudomonadati</taxon>
        <taxon>Bacteroidota</taxon>
        <taxon>Chitinophagia</taxon>
        <taxon>Chitinophagales</taxon>
        <taxon>Chitinophagaceae</taxon>
        <taxon>Arachidicoccus</taxon>
    </lineage>
</organism>
<dbReference type="PANTHER" id="PTHR43685:SF2">
    <property type="entry name" value="GLYCOSYLTRANSFERASE 2-LIKE DOMAIN-CONTAINING PROTEIN"/>
    <property type="match status" value="1"/>
</dbReference>
<dbReference type="RefSeq" id="WP_119988160.1">
    <property type="nucleotide sequence ID" value="NZ_CP032489.1"/>
</dbReference>
<dbReference type="OrthoDB" id="9815829at2"/>
<dbReference type="InterPro" id="IPR001173">
    <property type="entry name" value="Glyco_trans_2-like"/>
</dbReference>